<evidence type="ECO:0000256" key="8">
    <source>
        <dbReference type="ARBA" id="ARBA00022884"/>
    </source>
</evidence>
<name>A0ABD2P937_9CUCU</name>
<reference evidence="13 14" key="1">
    <citation type="journal article" date="2021" name="BMC Biol.">
        <title>Horizontally acquired antibacterial genes associated with adaptive radiation of ladybird beetles.</title>
        <authorList>
            <person name="Li H.S."/>
            <person name="Tang X.F."/>
            <person name="Huang Y.H."/>
            <person name="Xu Z.Y."/>
            <person name="Chen M.L."/>
            <person name="Du X.Y."/>
            <person name="Qiu B.Y."/>
            <person name="Chen P.T."/>
            <person name="Zhang W."/>
            <person name="Slipinski A."/>
            <person name="Escalona H.E."/>
            <person name="Waterhouse R.M."/>
            <person name="Zwick A."/>
            <person name="Pang H."/>
        </authorList>
    </citation>
    <scope>NUCLEOTIDE SEQUENCE [LARGE SCALE GENOMIC DNA]</scope>
    <source>
        <strain evidence="13">SYSU2018</strain>
    </source>
</reference>
<keyword evidence="10" id="KW-0456">Lyase</keyword>
<keyword evidence="7 11" id="KW-0378">Hydrolase</keyword>
<protein>
    <recommendedName>
        <fullName evidence="12">EndoU domain-containing protein</fullName>
    </recommendedName>
</protein>
<evidence type="ECO:0000256" key="9">
    <source>
        <dbReference type="ARBA" id="ARBA00023211"/>
    </source>
</evidence>
<evidence type="ECO:0000256" key="10">
    <source>
        <dbReference type="ARBA" id="ARBA00023239"/>
    </source>
</evidence>
<keyword evidence="11" id="KW-0732">Signal</keyword>
<keyword evidence="4 11" id="KW-0540">Nuclease</keyword>
<comment type="caution">
    <text evidence="13">The sequence shown here is derived from an EMBL/GenBank/DDBJ whole genome shotgun (WGS) entry which is preliminary data.</text>
</comment>
<dbReference type="InterPro" id="IPR018998">
    <property type="entry name" value="EndoU_C"/>
</dbReference>
<organism evidence="13 14">
    <name type="scientific">Cryptolaemus montrouzieri</name>
    <dbReference type="NCBI Taxonomy" id="559131"/>
    <lineage>
        <taxon>Eukaryota</taxon>
        <taxon>Metazoa</taxon>
        <taxon>Ecdysozoa</taxon>
        <taxon>Arthropoda</taxon>
        <taxon>Hexapoda</taxon>
        <taxon>Insecta</taxon>
        <taxon>Pterygota</taxon>
        <taxon>Neoptera</taxon>
        <taxon>Endopterygota</taxon>
        <taxon>Coleoptera</taxon>
        <taxon>Polyphaga</taxon>
        <taxon>Cucujiformia</taxon>
        <taxon>Coccinelloidea</taxon>
        <taxon>Coccinellidae</taxon>
        <taxon>Scymninae</taxon>
        <taxon>Scymnini</taxon>
        <taxon>Cryptolaemus</taxon>
    </lineage>
</organism>
<evidence type="ECO:0000256" key="11">
    <source>
        <dbReference type="RuleBase" id="RU367085"/>
    </source>
</evidence>
<comment type="cofactor">
    <cofactor evidence="1 11">
        <name>Mn(2+)</name>
        <dbReference type="ChEBI" id="CHEBI:29035"/>
    </cofactor>
</comment>
<evidence type="ECO:0000259" key="12">
    <source>
        <dbReference type="PROSITE" id="PS51959"/>
    </source>
</evidence>
<sequence>MNAAWSMLSTFIFILLAFSVEYLCEDEFIRGPHLKIGNVSANVFNSSPVPISNDLQQPASGDTRYVGRLSSGPNQSGAHLTIRTTYPSNLQLNNHQAWPALGERNHIINRNSNTNSNTHRSDSFVQGEIKRWNSYLNTANSTSNNQMQRGHIDLKTTSHPFTGLQFQDQNGNGRNPIDVKKAMNQISDDELREFSETLLLEDENNAAKYVSVNFQGRTTSRSRNDEAPLPLLSINKDAYKIDTISKLLPLYDNYVVESDVNEDYTNQEKQEENTLLKAILNTKVMKATKNFLAEKGVISGNEKEFETLLHDMWFDIYSRGKRRMGSSGFEHVFLGEIKRNDVSGLHNWLYFEKEEKANRANYLGYLKKIDLSDKGAILKFNFDFHGINKPVGSMFIGTSPEFEMALYSTCFILRADRICTLKLNNHRFIIRTYTFKYNGKNLIGSAFPEI</sequence>
<evidence type="ECO:0000256" key="4">
    <source>
        <dbReference type="ARBA" id="ARBA00022722"/>
    </source>
</evidence>
<comment type="similarity">
    <text evidence="2 11">Belongs to the ENDOU family.</text>
</comment>
<dbReference type="GO" id="GO:0004521">
    <property type="term" value="F:RNA endonuclease activity"/>
    <property type="evidence" value="ECO:0007669"/>
    <property type="project" value="UniProtKB-UniRule"/>
</dbReference>
<evidence type="ECO:0000313" key="14">
    <source>
        <dbReference type="Proteomes" id="UP001516400"/>
    </source>
</evidence>
<accession>A0ABD2P937</accession>
<evidence type="ECO:0000256" key="1">
    <source>
        <dbReference type="ARBA" id="ARBA00001936"/>
    </source>
</evidence>
<gene>
    <name evidence="13" type="ORF">HHI36_001838</name>
</gene>
<dbReference type="PANTHER" id="PTHR12439:SF42">
    <property type="entry name" value="ENDORIBONUCLEASE-RELATED"/>
    <property type="match status" value="1"/>
</dbReference>
<dbReference type="GO" id="GO:0046872">
    <property type="term" value="F:metal ion binding"/>
    <property type="evidence" value="ECO:0007669"/>
    <property type="project" value="UniProtKB-UniRule"/>
</dbReference>
<dbReference type="EMBL" id="JABFTP020000185">
    <property type="protein sequence ID" value="KAL3287364.1"/>
    <property type="molecule type" value="Genomic_DNA"/>
</dbReference>
<evidence type="ECO:0000256" key="3">
    <source>
        <dbReference type="ARBA" id="ARBA00011245"/>
    </source>
</evidence>
<feature type="signal peptide" evidence="11">
    <location>
        <begin position="1"/>
        <end position="19"/>
    </location>
</feature>
<dbReference type="PROSITE" id="PS51959">
    <property type="entry name" value="ENDOU"/>
    <property type="match status" value="1"/>
</dbReference>
<evidence type="ECO:0000256" key="6">
    <source>
        <dbReference type="ARBA" id="ARBA00022759"/>
    </source>
</evidence>
<feature type="chain" id="PRO_5044530027" description="EndoU domain-containing protein" evidence="11">
    <location>
        <begin position="20"/>
        <end position="450"/>
    </location>
</feature>
<keyword evidence="9 11" id="KW-0464">Manganese</keyword>
<dbReference type="InterPro" id="IPR037227">
    <property type="entry name" value="EndoU-like"/>
</dbReference>
<comment type="subunit">
    <text evidence="3 11">Monomer.</text>
</comment>
<evidence type="ECO:0000256" key="2">
    <source>
        <dbReference type="ARBA" id="ARBA00010168"/>
    </source>
</evidence>
<dbReference type="PANTHER" id="PTHR12439">
    <property type="entry name" value="PLACENTAL PROTEIN 11-RELATED"/>
    <property type="match status" value="1"/>
</dbReference>
<dbReference type="InterPro" id="IPR039787">
    <property type="entry name" value="ENDOU"/>
</dbReference>
<keyword evidence="8 11" id="KW-0694">RNA-binding</keyword>
<feature type="domain" description="EndoU" evidence="12">
    <location>
        <begin position="187"/>
        <end position="450"/>
    </location>
</feature>
<dbReference type="GO" id="GO:0016787">
    <property type="term" value="F:hydrolase activity"/>
    <property type="evidence" value="ECO:0007669"/>
    <property type="project" value="UniProtKB-KW"/>
</dbReference>
<dbReference type="CDD" id="cd21159">
    <property type="entry name" value="XendoU"/>
    <property type="match status" value="1"/>
</dbReference>
<evidence type="ECO:0000313" key="13">
    <source>
        <dbReference type="EMBL" id="KAL3287364.1"/>
    </source>
</evidence>
<proteinExistence type="inferred from homology"/>
<dbReference type="AlphaFoldDB" id="A0ABD2P937"/>
<keyword evidence="14" id="KW-1185">Reference proteome</keyword>
<keyword evidence="6 11" id="KW-0255">Endonuclease</keyword>
<evidence type="ECO:0000256" key="7">
    <source>
        <dbReference type="ARBA" id="ARBA00022801"/>
    </source>
</evidence>
<evidence type="ECO:0000256" key="5">
    <source>
        <dbReference type="ARBA" id="ARBA00022723"/>
    </source>
</evidence>
<dbReference type="Pfam" id="PF09412">
    <property type="entry name" value="XendoU"/>
    <property type="match status" value="1"/>
</dbReference>
<dbReference type="GO" id="GO:0016829">
    <property type="term" value="F:lyase activity"/>
    <property type="evidence" value="ECO:0007669"/>
    <property type="project" value="UniProtKB-KW"/>
</dbReference>
<dbReference type="Proteomes" id="UP001516400">
    <property type="component" value="Unassembled WGS sequence"/>
</dbReference>
<dbReference type="SUPFAM" id="SSF142877">
    <property type="entry name" value="EndoU-like"/>
    <property type="match status" value="1"/>
</dbReference>
<keyword evidence="5 11" id="KW-0479">Metal-binding</keyword>
<dbReference type="GO" id="GO:0003723">
    <property type="term" value="F:RNA binding"/>
    <property type="evidence" value="ECO:0007669"/>
    <property type="project" value="UniProtKB-UniRule"/>
</dbReference>